<dbReference type="AlphaFoldDB" id="A0A3Q9J2E2"/>
<evidence type="ECO:0000313" key="2">
    <source>
        <dbReference type="EMBL" id="AZS39628.1"/>
    </source>
</evidence>
<organism evidence="2 3">
    <name type="scientific">Microbacterium oxydans</name>
    <dbReference type="NCBI Taxonomy" id="82380"/>
    <lineage>
        <taxon>Bacteria</taxon>
        <taxon>Bacillati</taxon>
        <taxon>Actinomycetota</taxon>
        <taxon>Actinomycetes</taxon>
        <taxon>Micrococcales</taxon>
        <taxon>Microbacteriaceae</taxon>
        <taxon>Microbacterium</taxon>
    </lineage>
</organism>
<evidence type="ECO:0008006" key="4">
    <source>
        <dbReference type="Google" id="ProtNLM"/>
    </source>
</evidence>
<feature type="transmembrane region" description="Helical" evidence="1">
    <location>
        <begin position="36"/>
        <end position="52"/>
    </location>
</feature>
<keyword evidence="1" id="KW-1133">Transmembrane helix</keyword>
<reference evidence="2 3" key="1">
    <citation type="submission" date="2018-08" db="EMBL/GenBank/DDBJ databases">
        <title>Microbacterium oxydans strain HG3.</title>
        <authorList>
            <person name="ORTET P."/>
        </authorList>
    </citation>
    <scope>NUCLEOTIDE SEQUENCE [LARGE SCALE GENOMIC DNA]</scope>
    <source>
        <strain evidence="2 3">HG3</strain>
    </source>
</reference>
<keyword evidence="1" id="KW-0472">Membrane</keyword>
<evidence type="ECO:0000256" key="1">
    <source>
        <dbReference type="SAM" id="Phobius"/>
    </source>
</evidence>
<proteinExistence type="predicted"/>
<protein>
    <recommendedName>
        <fullName evidence="4">DUF3995 domain-containing protein</fullName>
    </recommendedName>
</protein>
<name>A0A3Q9J2E2_9MICO</name>
<gene>
    <name evidence="2" type="ORF">CVS54_00941</name>
</gene>
<keyword evidence="1" id="KW-0812">Transmembrane</keyword>
<evidence type="ECO:0000313" key="3">
    <source>
        <dbReference type="Proteomes" id="UP000274841"/>
    </source>
</evidence>
<sequence>MGTVMLARAILGGDAALSVLGRPPAGGRFRRLDNRFYRPLTAVLGVLFWLAARERHGR</sequence>
<dbReference type="Proteomes" id="UP000274841">
    <property type="component" value="Chromosome"/>
</dbReference>
<dbReference type="KEGG" id="moy:CVS54_00941"/>
<accession>A0A3Q9J2E2</accession>
<dbReference type="EMBL" id="CP031422">
    <property type="protein sequence ID" value="AZS39628.1"/>
    <property type="molecule type" value="Genomic_DNA"/>
</dbReference>